<keyword evidence="1 6" id="KW-1277">Toxin-antitoxin system</keyword>
<keyword evidence="3" id="KW-0808">Transferase</keyword>
<dbReference type="PROSITE" id="PS52018">
    <property type="entry name" value="DART"/>
    <property type="match status" value="1"/>
</dbReference>
<name>A0ABW8XQZ6_9FLAO</name>
<proteinExistence type="inferred from homology"/>
<evidence type="ECO:0000259" key="7">
    <source>
        <dbReference type="PROSITE" id="PS52018"/>
    </source>
</evidence>
<organism evidence="8 9">
    <name type="scientific">Flavobacterium plantiphilum</name>
    <dbReference type="NCBI Taxonomy" id="3163297"/>
    <lineage>
        <taxon>Bacteria</taxon>
        <taxon>Pseudomonadati</taxon>
        <taxon>Bacteroidota</taxon>
        <taxon>Flavobacteriia</taxon>
        <taxon>Flavobacteriales</taxon>
        <taxon>Flavobacteriaceae</taxon>
        <taxon>Flavobacterium</taxon>
    </lineage>
</organism>
<evidence type="ECO:0000256" key="4">
    <source>
        <dbReference type="ARBA" id="ARBA00022695"/>
    </source>
</evidence>
<dbReference type="Pfam" id="PF14487">
    <property type="entry name" value="DarT"/>
    <property type="match status" value="1"/>
</dbReference>
<evidence type="ECO:0000256" key="1">
    <source>
        <dbReference type="ARBA" id="ARBA00022649"/>
    </source>
</evidence>
<accession>A0ABW8XQZ6</accession>
<keyword evidence="4" id="KW-0548">Nucleotidyltransferase</keyword>
<comment type="caution">
    <text evidence="8">The sequence shown here is derived from an EMBL/GenBank/DDBJ whole genome shotgun (WGS) entry which is preliminary data.</text>
</comment>
<keyword evidence="5 6" id="KW-0238">DNA-binding</keyword>
<comment type="caution">
    <text evidence="6">Lacks conserved residue(s) required for the propagation of feature annotation.</text>
</comment>
<evidence type="ECO:0000256" key="3">
    <source>
        <dbReference type="ARBA" id="ARBA00022679"/>
    </source>
</evidence>
<comment type="similarity">
    <text evidence="6">Belongs to the DarT ADP-ribosyltransferase family.</text>
</comment>
<protein>
    <submittedName>
        <fullName evidence="8">DUF4433 domain-containing protein</fullName>
    </submittedName>
</protein>
<evidence type="ECO:0000256" key="6">
    <source>
        <dbReference type="PROSITE-ProRule" id="PRU01362"/>
    </source>
</evidence>
<dbReference type="EMBL" id="JBELQA010000002">
    <property type="protein sequence ID" value="MFL9830184.1"/>
    <property type="molecule type" value="Genomic_DNA"/>
</dbReference>
<dbReference type="InterPro" id="IPR029494">
    <property type="entry name" value="DarT"/>
</dbReference>
<keyword evidence="9" id="KW-1185">Reference proteome</keyword>
<evidence type="ECO:0000256" key="5">
    <source>
        <dbReference type="ARBA" id="ARBA00023125"/>
    </source>
</evidence>
<dbReference type="Proteomes" id="UP001629260">
    <property type="component" value="Unassembled WGS sequence"/>
</dbReference>
<evidence type="ECO:0000256" key="2">
    <source>
        <dbReference type="ARBA" id="ARBA00022676"/>
    </source>
</evidence>
<sequence>MLHIDNMEHVLQYGITKIDSINANQNYKAIGDGNLISNRNLFFIPNGKTLSNYIPFYFWYKMPMLYVIQKGFNGVKATSAENIVYCITSVNNIINSKLDYVFTDGHAVNFLSSFYSPPEIERIDEIIDFKVIKDVYWNDPKDLDKKRRKEAEFLVEQDIPCEAIGIYAVYNQNAKNKLLKLGIPDNKILIKSEYYF</sequence>
<reference evidence="8 9" key="1">
    <citation type="submission" date="2024-06" db="EMBL/GenBank/DDBJ databases">
        <authorList>
            <person name="Kaempfer P."/>
            <person name="Viver T."/>
        </authorList>
    </citation>
    <scope>NUCLEOTIDE SEQUENCE [LARGE SCALE GENOMIC DNA]</scope>
    <source>
        <strain evidence="8 9">ST-87</strain>
    </source>
</reference>
<feature type="domain" description="DarT" evidence="7">
    <location>
        <begin position="1"/>
        <end position="196"/>
    </location>
</feature>
<keyword evidence="2" id="KW-0328">Glycosyltransferase</keyword>
<evidence type="ECO:0000313" key="8">
    <source>
        <dbReference type="EMBL" id="MFL9830184.1"/>
    </source>
</evidence>
<gene>
    <name evidence="8" type="ORF">ABS764_04895</name>
</gene>
<evidence type="ECO:0000313" key="9">
    <source>
        <dbReference type="Proteomes" id="UP001629260"/>
    </source>
</evidence>